<dbReference type="RefSeq" id="WP_187224370.1">
    <property type="nucleotide sequence ID" value="NZ_JABVED010000027.1"/>
</dbReference>
<feature type="compositionally biased region" description="Basic and acidic residues" evidence="2">
    <location>
        <begin position="155"/>
        <end position="171"/>
    </location>
</feature>
<dbReference type="Gene3D" id="3.30.760.10">
    <property type="entry name" value="RNA Cap, Translation Initiation Factor Eif4e"/>
    <property type="match status" value="1"/>
</dbReference>
<protein>
    <submittedName>
        <fullName evidence="3">DUF1917 domain-containing protein</fullName>
    </submittedName>
</protein>
<dbReference type="EMBL" id="JABVED010000027">
    <property type="protein sequence ID" value="MBC6451295.1"/>
    <property type="molecule type" value="Genomic_DNA"/>
</dbReference>
<evidence type="ECO:0000313" key="3">
    <source>
        <dbReference type="EMBL" id="MBC6451295.1"/>
    </source>
</evidence>
<gene>
    <name evidence="3" type="ORF">GPZ80_29460</name>
</gene>
<accession>A0ABR7LF79</accession>
<dbReference type="InterPro" id="IPR015034">
    <property type="entry name" value="Bles03"/>
</dbReference>
<dbReference type="Pfam" id="PF08939">
    <property type="entry name" value="Bles03"/>
    <property type="match status" value="1"/>
</dbReference>
<name>A0ABR7LF79_9PSEU</name>
<dbReference type="SUPFAM" id="SSF55418">
    <property type="entry name" value="eIF4e-like"/>
    <property type="match status" value="1"/>
</dbReference>
<comment type="similarity">
    <text evidence="1">Belongs to the UPF0696 family.</text>
</comment>
<feature type="region of interest" description="Disordered" evidence="2">
    <location>
        <begin position="137"/>
        <end position="171"/>
    </location>
</feature>
<dbReference type="PANTHER" id="PTHR31977">
    <property type="entry name" value="UPF0696 PROTEIN C11ORF68"/>
    <property type="match status" value="1"/>
</dbReference>
<keyword evidence="4" id="KW-1185">Reference proteome</keyword>
<proteinExistence type="inferred from homology"/>
<dbReference type="Proteomes" id="UP000734823">
    <property type="component" value="Unassembled WGS sequence"/>
</dbReference>
<evidence type="ECO:0000256" key="1">
    <source>
        <dbReference type="ARBA" id="ARBA00010568"/>
    </source>
</evidence>
<dbReference type="PANTHER" id="PTHR31977:SF1">
    <property type="entry name" value="UPF0696 PROTEIN C11ORF68"/>
    <property type="match status" value="1"/>
</dbReference>
<reference evidence="3 4" key="1">
    <citation type="submission" date="2020-06" db="EMBL/GenBank/DDBJ databases">
        <title>Actinokineospora xiongansis sp. nov., isolated from soil of Baiyangdian.</title>
        <authorList>
            <person name="Zhang X."/>
        </authorList>
    </citation>
    <scope>NUCLEOTIDE SEQUENCE [LARGE SCALE GENOMIC DNA]</scope>
    <source>
        <strain evidence="3 4">HBU206404</strain>
    </source>
</reference>
<organism evidence="3 4">
    <name type="scientific">Actinokineospora xionganensis</name>
    <dbReference type="NCBI Taxonomy" id="2684470"/>
    <lineage>
        <taxon>Bacteria</taxon>
        <taxon>Bacillati</taxon>
        <taxon>Actinomycetota</taxon>
        <taxon>Actinomycetes</taxon>
        <taxon>Pseudonocardiales</taxon>
        <taxon>Pseudonocardiaceae</taxon>
        <taxon>Actinokineospora</taxon>
    </lineage>
</organism>
<sequence>MSNVDDDRQPTDVTEDWWIHVHASVRCQPAEQASGKWLVFVPVRYVDHYWRIVKQAVQDGKLGPSAKVATARPNPDEVDPTRRPIIVYTTDWRDQDDVRRVLGGLRSLGISWRLTYKTDEATTAGVYGHHAGTYVSPSGSSELINRTSTRPSRRTNRDVIGRREPSIARSE</sequence>
<evidence type="ECO:0000256" key="2">
    <source>
        <dbReference type="SAM" id="MobiDB-lite"/>
    </source>
</evidence>
<dbReference type="InterPro" id="IPR023398">
    <property type="entry name" value="TIF_eIF4e-like"/>
</dbReference>
<evidence type="ECO:0000313" key="4">
    <source>
        <dbReference type="Proteomes" id="UP000734823"/>
    </source>
</evidence>
<comment type="caution">
    <text evidence="3">The sequence shown here is derived from an EMBL/GenBank/DDBJ whole genome shotgun (WGS) entry which is preliminary data.</text>
</comment>